<proteinExistence type="inferred from homology"/>
<comment type="caution">
    <text evidence="4">The sequence shown here is derived from an EMBL/GenBank/DDBJ whole genome shotgun (WGS) entry which is preliminary data.</text>
</comment>
<protein>
    <submittedName>
        <fullName evidence="4">Aspartate aminotransferase family protein</fullName>
    </submittedName>
</protein>
<gene>
    <name evidence="4" type="ORF">GCM10011389_41030</name>
</gene>
<dbReference type="Gene3D" id="3.90.1150.10">
    <property type="entry name" value="Aspartate Aminotransferase, domain 1"/>
    <property type="match status" value="1"/>
</dbReference>
<evidence type="ECO:0000313" key="4">
    <source>
        <dbReference type="EMBL" id="GGD29308.1"/>
    </source>
</evidence>
<organism evidence="4 5">
    <name type="scientific">Pontibacillus salipaludis</name>
    <dbReference type="NCBI Taxonomy" id="1697394"/>
    <lineage>
        <taxon>Bacteria</taxon>
        <taxon>Bacillati</taxon>
        <taxon>Bacillota</taxon>
        <taxon>Bacilli</taxon>
        <taxon>Bacillales</taxon>
        <taxon>Bacillaceae</taxon>
        <taxon>Pontibacillus</taxon>
    </lineage>
</organism>
<dbReference type="SUPFAM" id="SSF53383">
    <property type="entry name" value="PLP-dependent transferases"/>
    <property type="match status" value="1"/>
</dbReference>
<dbReference type="Proteomes" id="UP000642571">
    <property type="component" value="Unassembled WGS sequence"/>
</dbReference>
<dbReference type="PANTHER" id="PTHR43094">
    <property type="entry name" value="AMINOTRANSFERASE"/>
    <property type="match status" value="1"/>
</dbReference>
<keyword evidence="5" id="KW-1185">Reference proteome</keyword>
<keyword evidence="4" id="KW-0032">Aminotransferase</keyword>
<dbReference type="InterPro" id="IPR005814">
    <property type="entry name" value="Aminotrans_3"/>
</dbReference>
<evidence type="ECO:0000313" key="5">
    <source>
        <dbReference type="Proteomes" id="UP000642571"/>
    </source>
</evidence>
<sequence length="453" mass="50401">MFKSYLYGEGDSNHSPLRRKHFENQSRETQEWLIDDQENFFQQSLSTPCLDVVEEAKGPFLTMIDGKVVYDFHGNAVHQVGFGHPRVIEAMKEQLDTLSFSTRRYTNKPAIRLGKKLAELAPGSLSKCLFAPGATSAIGMALKLARFTTGKYKTISMWESFHGASMDALSVGGEAHFRRQIGPLLPGAIHVPPIQTYRPLWEGASLDDRQLANYIEYIVKQDGEVGAFVMEPIRNTDVQMPSKAFMKQLRAICTRHNIKLIFDETAIGLGRTGQMFAFEHYGIEPDMVVLGKGLGGGAFPMAALLADQALDQVEETSLGHYTHEKSPVGATAALTTIEVIEEEGLLERSRQLECMVRDRLETMKESYSVIGDVRGVGLLFGIELVKDRDTKEKAREEADRIMHTCLQNGLSFKVSKGNVLQLCPPLTITEDQLTEALDILEQALLESENGKES</sequence>
<dbReference type="PIRSF" id="PIRSF000521">
    <property type="entry name" value="Transaminase_4ab_Lys_Orn"/>
    <property type="match status" value="1"/>
</dbReference>
<dbReference type="RefSeq" id="WP_188656191.1">
    <property type="nucleotide sequence ID" value="NZ_BMIN01000030.1"/>
</dbReference>
<keyword evidence="2 3" id="KW-0663">Pyridoxal phosphate</keyword>
<dbReference type="NCBIfam" id="NF004755">
    <property type="entry name" value="PRK06082.1"/>
    <property type="match status" value="1"/>
</dbReference>
<dbReference type="InterPro" id="IPR015424">
    <property type="entry name" value="PyrdxlP-dep_Trfase"/>
</dbReference>
<dbReference type="InterPro" id="IPR015422">
    <property type="entry name" value="PyrdxlP-dep_Trfase_small"/>
</dbReference>
<evidence type="ECO:0000256" key="2">
    <source>
        <dbReference type="ARBA" id="ARBA00022898"/>
    </source>
</evidence>
<dbReference type="GO" id="GO:0008483">
    <property type="term" value="F:transaminase activity"/>
    <property type="evidence" value="ECO:0007669"/>
    <property type="project" value="UniProtKB-KW"/>
</dbReference>
<dbReference type="Gene3D" id="3.40.640.10">
    <property type="entry name" value="Type I PLP-dependent aspartate aminotransferase-like (Major domain)"/>
    <property type="match status" value="1"/>
</dbReference>
<dbReference type="Pfam" id="PF00202">
    <property type="entry name" value="Aminotran_3"/>
    <property type="match status" value="1"/>
</dbReference>
<comment type="similarity">
    <text evidence="1 3">Belongs to the class-III pyridoxal-phosphate-dependent aminotransferase family.</text>
</comment>
<dbReference type="InterPro" id="IPR015421">
    <property type="entry name" value="PyrdxlP-dep_Trfase_major"/>
</dbReference>
<evidence type="ECO:0000256" key="3">
    <source>
        <dbReference type="RuleBase" id="RU003560"/>
    </source>
</evidence>
<dbReference type="PANTHER" id="PTHR43094:SF1">
    <property type="entry name" value="AMINOTRANSFERASE CLASS-III"/>
    <property type="match status" value="1"/>
</dbReference>
<dbReference type="EMBL" id="BMIN01000030">
    <property type="protein sequence ID" value="GGD29308.1"/>
    <property type="molecule type" value="Genomic_DNA"/>
</dbReference>
<evidence type="ECO:0000256" key="1">
    <source>
        <dbReference type="ARBA" id="ARBA00008954"/>
    </source>
</evidence>
<keyword evidence="4" id="KW-0808">Transferase</keyword>
<reference evidence="5" key="1">
    <citation type="journal article" date="2019" name="Int. J. Syst. Evol. Microbiol.">
        <title>The Global Catalogue of Microorganisms (GCM) 10K type strain sequencing project: providing services to taxonomists for standard genome sequencing and annotation.</title>
        <authorList>
            <consortium name="The Broad Institute Genomics Platform"/>
            <consortium name="The Broad Institute Genome Sequencing Center for Infectious Disease"/>
            <person name="Wu L."/>
            <person name="Ma J."/>
        </authorList>
    </citation>
    <scope>NUCLEOTIDE SEQUENCE [LARGE SCALE GENOMIC DNA]</scope>
    <source>
        <strain evidence="5">CGMCC 1.15353</strain>
    </source>
</reference>
<accession>A0ABQ1QKN4</accession>
<name>A0ABQ1QKN4_9BACI</name>
<dbReference type="CDD" id="cd00610">
    <property type="entry name" value="OAT_like"/>
    <property type="match status" value="1"/>
</dbReference>